<comment type="caution">
    <text evidence="1">The sequence shown here is derived from an EMBL/GenBank/DDBJ whole genome shotgun (WGS) entry which is preliminary data.</text>
</comment>
<reference evidence="1" key="1">
    <citation type="submission" date="2019-08" db="EMBL/GenBank/DDBJ databases">
        <authorList>
            <person name="Kucharzyk K."/>
            <person name="Murdoch R.W."/>
            <person name="Higgins S."/>
            <person name="Loffler F."/>
        </authorList>
    </citation>
    <scope>NUCLEOTIDE SEQUENCE</scope>
</reference>
<dbReference type="AlphaFoldDB" id="A0A644ZWN8"/>
<dbReference type="EMBL" id="VSSQ01010438">
    <property type="protein sequence ID" value="MPM44341.1"/>
    <property type="molecule type" value="Genomic_DNA"/>
</dbReference>
<name>A0A644ZWN8_9ZZZZ</name>
<gene>
    <name evidence="1" type="ORF">SDC9_91019</name>
</gene>
<organism evidence="1">
    <name type="scientific">bioreactor metagenome</name>
    <dbReference type="NCBI Taxonomy" id="1076179"/>
    <lineage>
        <taxon>unclassified sequences</taxon>
        <taxon>metagenomes</taxon>
        <taxon>ecological metagenomes</taxon>
    </lineage>
</organism>
<protein>
    <submittedName>
        <fullName evidence="1">Uncharacterized protein</fullName>
    </submittedName>
</protein>
<evidence type="ECO:0000313" key="1">
    <source>
        <dbReference type="EMBL" id="MPM44341.1"/>
    </source>
</evidence>
<proteinExistence type="predicted"/>
<accession>A0A644ZWN8</accession>
<sequence length="58" mass="6188">MEEAKASIWAGFDVGKASFSAALDQLAENGRTKVTTLPCRDFKRTPEGVGLLSTLACK</sequence>